<dbReference type="AlphaFoldDB" id="A0A0G0SDW7"/>
<evidence type="ECO:0000256" key="1">
    <source>
        <dbReference type="SAM" id="Phobius"/>
    </source>
</evidence>
<sequence>MNISLFLGICLFLSILIFVYLFVDWIICLFAYFGCYQIRRSDKLTSDNPKD</sequence>
<accession>A0A0G0SDW7</accession>
<evidence type="ECO:0000313" key="3">
    <source>
        <dbReference type="Proteomes" id="UP000034613"/>
    </source>
</evidence>
<evidence type="ECO:0000313" key="2">
    <source>
        <dbReference type="EMBL" id="KKR63059.1"/>
    </source>
</evidence>
<keyword evidence="1" id="KW-0812">Transmembrane</keyword>
<keyword evidence="1" id="KW-0472">Membrane</keyword>
<dbReference type="EMBL" id="LBZB01000014">
    <property type="protein sequence ID" value="KKR63059.1"/>
    <property type="molecule type" value="Genomic_DNA"/>
</dbReference>
<dbReference type="Proteomes" id="UP000034613">
    <property type="component" value="Unassembled WGS sequence"/>
</dbReference>
<comment type="caution">
    <text evidence="2">The sequence shown here is derived from an EMBL/GenBank/DDBJ whole genome shotgun (WGS) entry which is preliminary data.</text>
</comment>
<feature type="transmembrane region" description="Helical" evidence="1">
    <location>
        <begin position="6"/>
        <end position="33"/>
    </location>
</feature>
<name>A0A0G0SDW7_9BACT</name>
<protein>
    <submittedName>
        <fullName evidence="2">Uncharacterized protein</fullName>
    </submittedName>
</protein>
<keyword evidence="1" id="KW-1133">Transmembrane helix</keyword>
<reference evidence="2 3" key="1">
    <citation type="journal article" date="2015" name="Nature">
        <title>rRNA introns, odd ribosomes, and small enigmatic genomes across a large radiation of phyla.</title>
        <authorList>
            <person name="Brown C.T."/>
            <person name="Hug L.A."/>
            <person name="Thomas B.C."/>
            <person name="Sharon I."/>
            <person name="Castelle C.J."/>
            <person name="Singh A."/>
            <person name="Wilkins M.J."/>
            <person name="Williams K.H."/>
            <person name="Banfield J.F."/>
        </authorList>
    </citation>
    <scope>NUCLEOTIDE SEQUENCE [LARGE SCALE GENOMIC DNA]</scope>
</reference>
<gene>
    <name evidence="2" type="ORF">UU03_C0014G0004</name>
</gene>
<proteinExistence type="predicted"/>
<organism evidence="2 3">
    <name type="scientific">Candidatus Woesebacteria bacterium GW2011_GWA1_40_45</name>
    <dbReference type="NCBI Taxonomy" id="1618554"/>
    <lineage>
        <taxon>Bacteria</taxon>
        <taxon>Candidatus Woeseibacteriota</taxon>
    </lineage>
</organism>